<evidence type="ECO:0000313" key="7">
    <source>
        <dbReference type="EMBL" id="SET16634.1"/>
    </source>
</evidence>
<dbReference type="GO" id="GO:0031460">
    <property type="term" value="P:glycine betaine transport"/>
    <property type="evidence" value="ECO:0007669"/>
    <property type="project" value="TreeGrafter"/>
</dbReference>
<feature type="region of interest" description="Disordered" evidence="5">
    <location>
        <begin position="1"/>
        <end position="24"/>
    </location>
</feature>
<dbReference type="GO" id="GO:0043190">
    <property type="term" value="C:ATP-binding cassette (ABC) transporter complex"/>
    <property type="evidence" value="ECO:0007669"/>
    <property type="project" value="InterPro"/>
</dbReference>
<evidence type="ECO:0000259" key="6">
    <source>
        <dbReference type="Pfam" id="PF04069"/>
    </source>
</evidence>
<dbReference type="RefSeq" id="WP_170840719.1">
    <property type="nucleotide sequence ID" value="NZ_FOHE01000006.1"/>
</dbReference>
<accession>A0A1I0CBY0</accession>
<keyword evidence="3" id="KW-1003">Cell membrane</keyword>
<keyword evidence="2" id="KW-0813">Transport</keyword>
<dbReference type="GO" id="GO:0015226">
    <property type="term" value="F:carnitine transmembrane transporter activity"/>
    <property type="evidence" value="ECO:0007669"/>
    <property type="project" value="TreeGrafter"/>
</dbReference>
<dbReference type="Gene3D" id="3.40.190.10">
    <property type="entry name" value="Periplasmic binding protein-like II"/>
    <property type="match status" value="1"/>
</dbReference>
<name>A0A1I0CBY0_9BACI</name>
<dbReference type="Pfam" id="PF04069">
    <property type="entry name" value="OpuAC"/>
    <property type="match status" value="1"/>
</dbReference>
<dbReference type="InterPro" id="IPR007210">
    <property type="entry name" value="ABC_Gly_betaine_transp_sub-bd"/>
</dbReference>
<dbReference type="CDD" id="cd13639">
    <property type="entry name" value="PBP2_OpuAC_like"/>
    <property type="match status" value="1"/>
</dbReference>
<comment type="subcellular location">
    <subcellularLocation>
        <location evidence="1">Cell membrane</location>
    </subcellularLocation>
</comment>
<dbReference type="PANTHER" id="PTHR47737">
    <property type="entry name" value="GLYCINE BETAINE/PROLINE BETAINE TRANSPORT SYSTEM PERMEASE PROTEIN PROW"/>
    <property type="match status" value="1"/>
</dbReference>
<evidence type="ECO:0000256" key="3">
    <source>
        <dbReference type="ARBA" id="ARBA00022475"/>
    </source>
</evidence>
<proteinExistence type="predicted"/>
<dbReference type="Proteomes" id="UP000198618">
    <property type="component" value="Unassembled WGS sequence"/>
</dbReference>
<evidence type="ECO:0000313" key="8">
    <source>
        <dbReference type="Proteomes" id="UP000198618"/>
    </source>
</evidence>
<reference evidence="7 8" key="1">
    <citation type="submission" date="2016-10" db="EMBL/GenBank/DDBJ databases">
        <authorList>
            <person name="de Groot N.N."/>
        </authorList>
    </citation>
    <scope>NUCLEOTIDE SEQUENCE [LARGE SCALE GENOMIC DNA]</scope>
    <source>
        <strain evidence="7 8">IBRC-M 10780</strain>
    </source>
</reference>
<keyword evidence="8" id="KW-1185">Reference proteome</keyword>
<evidence type="ECO:0000256" key="4">
    <source>
        <dbReference type="ARBA" id="ARBA00023136"/>
    </source>
</evidence>
<gene>
    <name evidence="7" type="ORF">SAMN05216389_106128</name>
</gene>
<dbReference type="PANTHER" id="PTHR47737:SF1">
    <property type="entry name" value="GLYCINE BETAINE_PROLINE BETAINE TRANSPORT SYSTEM PERMEASE PROTEIN PROW"/>
    <property type="match status" value="1"/>
</dbReference>
<protein>
    <submittedName>
        <fullName evidence="7">Glycine betaine/proline transport system substrate-binding protein</fullName>
    </submittedName>
</protein>
<evidence type="ECO:0000256" key="1">
    <source>
        <dbReference type="ARBA" id="ARBA00004236"/>
    </source>
</evidence>
<dbReference type="GO" id="GO:0005275">
    <property type="term" value="F:amine transmembrane transporter activity"/>
    <property type="evidence" value="ECO:0007669"/>
    <property type="project" value="TreeGrafter"/>
</dbReference>
<dbReference type="SUPFAM" id="SSF53850">
    <property type="entry name" value="Periplasmic binding protein-like II"/>
    <property type="match status" value="1"/>
</dbReference>
<dbReference type="AlphaFoldDB" id="A0A1I0CBY0"/>
<dbReference type="EMBL" id="FOHE01000006">
    <property type="protein sequence ID" value="SET16634.1"/>
    <property type="molecule type" value="Genomic_DNA"/>
</dbReference>
<dbReference type="Gene3D" id="3.40.190.100">
    <property type="entry name" value="Glycine betaine-binding periplasmic protein, domain 2"/>
    <property type="match status" value="1"/>
</dbReference>
<evidence type="ECO:0000256" key="2">
    <source>
        <dbReference type="ARBA" id="ARBA00022448"/>
    </source>
</evidence>
<evidence type="ECO:0000256" key="5">
    <source>
        <dbReference type="SAM" id="MobiDB-lite"/>
    </source>
</evidence>
<organism evidence="7 8">
    <name type="scientific">Oceanobacillus limi</name>
    <dbReference type="NCBI Taxonomy" id="930131"/>
    <lineage>
        <taxon>Bacteria</taxon>
        <taxon>Bacillati</taxon>
        <taxon>Bacillota</taxon>
        <taxon>Bacilli</taxon>
        <taxon>Bacillales</taxon>
        <taxon>Bacillaceae</taxon>
        <taxon>Oceanobacillus</taxon>
    </lineage>
</organism>
<dbReference type="GO" id="GO:0015871">
    <property type="term" value="P:choline transport"/>
    <property type="evidence" value="ECO:0007669"/>
    <property type="project" value="TreeGrafter"/>
</dbReference>
<keyword evidence="4" id="KW-0472">Membrane</keyword>
<sequence>MNLIACSAMSSNSENNEPKDDKEEDTVKLVYVEWASEIASTYVVKAAIEERLGYETEILPVSTIAMWESIATGDQDGMVAAWMPSLHENYYNEHKEHIENLGPNLEGAVMGLAVPDYVPIDSIEELEEYANEFDGKIIGIDPGSGIMEKTEDVLSGYNLDQFNLITGSDSTMTKTLKNAINDNRWIVVTGWTPHWKFAKWDLKYLQDPKNIYGSEEYISTMVRDNLQEDKPDVYRFLDNFYWEPSDMEQVMYWQEEDGLTPEEAAQRWIQENQDTVDQWFN</sequence>
<dbReference type="STRING" id="930131.SAMN05216389_106128"/>
<feature type="domain" description="ABC-type glycine betaine transport system substrate-binding" evidence="6">
    <location>
        <begin position="25"/>
        <end position="271"/>
    </location>
</feature>